<sequence>MLSDEAYNALKAAKKEGESFSDVILRKFPKGDPARILAVVKSMKPNPDLSQSVRQASKEMRRDFKMREFDFG</sequence>
<dbReference type="InParanoid" id="K0I6Z0"/>
<evidence type="ECO:0000313" key="2">
    <source>
        <dbReference type="EMBL" id="AFU57031.1"/>
    </source>
</evidence>
<accession>K0I6Z0</accession>
<gene>
    <name evidence="2" type="ordered locus">Ngar_c00810</name>
</gene>
<dbReference type="AlphaFoldDB" id="K0I6Z0"/>
<dbReference type="EMBL" id="CP002408">
    <property type="protein sequence ID" value="AFU57031.1"/>
    <property type="molecule type" value="Genomic_DNA"/>
</dbReference>
<dbReference type="BioCyc" id="CNIT1237085:G1324-81-MONOMER"/>
<organism evidence="2 3">
    <name type="scientific">Nitrososphaera gargensis (strain Ga9.2)</name>
    <dbReference type="NCBI Taxonomy" id="1237085"/>
    <lineage>
        <taxon>Archaea</taxon>
        <taxon>Nitrososphaerota</taxon>
        <taxon>Nitrososphaeria</taxon>
        <taxon>Nitrososphaerales</taxon>
        <taxon>Nitrososphaeraceae</taxon>
        <taxon>Nitrososphaera</taxon>
    </lineage>
</organism>
<evidence type="ECO:0000313" key="3">
    <source>
        <dbReference type="Proteomes" id="UP000008037"/>
    </source>
</evidence>
<keyword evidence="1" id="KW-1277">Toxin-antitoxin system</keyword>
<name>K0I6Z0_NITGG</name>
<keyword evidence="3" id="KW-1185">Reference proteome</keyword>
<dbReference type="InterPro" id="IPR003847">
    <property type="entry name" value="Put_antitoxin"/>
</dbReference>
<protein>
    <submittedName>
        <fullName evidence="2">Putative UPF0330 protein</fullName>
    </submittedName>
</protein>
<reference evidence="2 3" key="1">
    <citation type="journal article" date="2012" name="Environ. Microbiol.">
        <title>The genome of the ammonia-oxidizing Candidatus Nitrososphaera gargensis: insights into metabolic versatility and environmental adaptations.</title>
        <authorList>
            <person name="Spang A."/>
            <person name="Poehlein A."/>
            <person name="Offre P."/>
            <person name="Zumbragel S."/>
            <person name="Haider S."/>
            <person name="Rychlik N."/>
            <person name="Nowka B."/>
            <person name="Schmeisser C."/>
            <person name="Lebedeva E.V."/>
            <person name="Rattei T."/>
            <person name="Bohm C."/>
            <person name="Schmid M."/>
            <person name="Galushko A."/>
            <person name="Hatzenpichler R."/>
            <person name="Weinmaier T."/>
            <person name="Daniel R."/>
            <person name="Schleper C."/>
            <person name="Spieck E."/>
            <person name="Streit W."/>
            <person name="Wagner M."/>
        </authorList>
    </citation>
    <scope>NUCLEOTIDE SEQUENCE [LARGE SCALE GENOMIC DNA]</scope>
    <source>
        <strain evidence="3">Ga9.2</strain>
    </source>
</reference>
<dbReference type="KEGG" id="nga:Ngar_c00810"/>
<dbReference type="Proteomes" id="UP000008037">
    <property type="component" value="Chromosome"/>
</dbReference>
<evidence type="ECO:0000256" key="1">
    <source>
        <dbReference type="ARBA" id="ARBA00022649"/>
    </source>
</evidence>
<dbReference type="Pfam" id="PF02697">
    <property type="entry name" value="VAPB_antitox"/>
    <property type="match status" value="1"/>
</dbReference>
<dbReference type="HOGENOM" id="CLU_170073_1_1_2"/>
<proteinExistence type="predicted"/>
<dbReference type="STRING" id="1237085.Ngar_c00810"/>